<sequence length="309" mass="34566">MNMNYKLIAKKTAAEGMVGVRTYLSGAKKGCMEEILPNECPDESGIRQYHKESCFEEVIAGVFRLVIFGSGHVARQVCRMGAWLGFETIVYDDRKELLKEAYFPDAKELICGDFEHIFETLHPYKNTYYLVMTRSHVFDFSCVRQILKQPFEYLGMIGSRRKTAELKKQMDKWDAAQGAKDLIHAPVGLSISARTPEEIAVSVAAQLIMEKNKKSFAQLPGDVLNRLSGGFSGVMAVIIEKEGSAPREIGCRMLIDRNGTCFGTIGGGKTEYLVIKDAQTAEHMSIREYGMESGDMICGGRIKVLFERV</sequence>
<keyword evidence="4" id="KW-1185">Reference proteome</keyword>
<dbReference type="Gene3D" id="3.40.50.720">
    <property type="entry name" value="NAD(P)-binding Rossmann-like Domain"/>
    <property type="match status" value="1"/>
</dbReference>
<feature type="domain" description="XdhC Rossmann" evidence="2">
    <location>
        <begin position="65"/>
        <end position="207"/>
    </location>
</feature>
<evidence type="ECO:0000313" key="4">
    <source>
        <dbReference type="Proteomes" id="UP001652442"/>
    </source>
</evidence>
<evidence type="ECO:0000259" key="1">
    <source>
        <dbReference type="Pfam" id="PF02625"/>
    </source>
</evidence>
<dbReference type="Proteomes" id="UP001652442">
    <property type="component" value="Unassembled WGS sequence"/>
</dbReference>
<dbReference type="Pfam" id="PF02625">
    <property type="entry name" value="XdhC_CoxI"/>
    <property type="match status" value="1"/>
</dbReference>
<comment type="caution">
    <text evidence="3">The sequence shown here is derived from an EMBL/GenBank/DDBJ whole genome shotgun (WGS) entry which is preliminary data.</text>
</comment>
<dbReference type="InterPro" id="IPR052698">
    <property type="entry name" value="MoCofactor_Util/Proc"/>
</dbReference>
<dbReference type="EMBL" id="JAOQJQ010000001">
    <property type="protein sequence ID" value="MCU6761511.1"/>
    <property type="molecule type" value="Genomic_DNA"/>
</dbReference>
<gene>
    <name evidence="3" type="ORF">OCV88_04040</name>
</gene>
<organism evidence="3 4">
    <name type="scientific">Brotonthovivens ammoniilytica</name>
    <dbReference type="NCBI Taxonomy" id="2981725"/>
    <lineage>
        <taxon>Bacteria</taxon>
        <taxon>Bacillati</taxon>
        <taxon>Bacillota</taxon>
        <taxon>Clostridia</taxon>
        <taxon>Lachnospirales</taxon>
        <taxon>Lachnospiraceae</taxon>
        <taxon>Brotonthovivens</taxon>
    </lineage>
</organism>
<dbReference type="PANTHER" id="PTHR30388">
    <property type="entry name" value="ALDEHYDE OXIDOREDUCTASE MOLYBDENUM COFACTOR ASSEMBLY PROTEIN"/>
    <property type="match status" value="1"/>
</dbReference>
<accession>A0ABT2THA0</accession>
<name>A0ABT2THA0_9FIRM</name>
<reference evidence="3 4" key="1">
    <citation type="journal article" date="2021" name="ISME Commun">
        <title>Automated analysis of genomic sequences facilitates high-throughput and comprehensive description of bacteria.</title>
        <authorList>
            <person name="Hitch T.C.A."/>
        </authorList>
    </citation>
    <scope>NUCLEOTIDE SEQUENCE [LARGE SCALE GENOMIC DNA]</scope>
    <source>
        <strain evidence="3 4">Sanger_109</strain>
    </source>
</reference>
<proteinExistence type="predicted"/>
<feature type="domain" description="XdhC- CoxI" evidence="1">
    <location>
        <begin position="232"/>
        <end position="281"/>
    </location>
</feature>
<dbReference type="InterPro" id="IPR003777">
    <property type="entry name" value="XdhC_CoxI"/>
</dbReference>
<dbReference type="RefSeq" id="WP_158424307.1">
    <property type="nucleotide sequence ID" value="NZ_JAOQJQ010000001.1"/>
</dbReference>
<dbReference type="Pfam" id="PF13478">
    <property type="entry name" value="XdhC_C"/>
    <property type="match status" value="1"/>
</dbReference>
<dbReference type="InterPro" id="IPR027051">
    <property type="entry name" value="XdhC_Rossmann_dom"/>
</dbReference>
<evidence type="ECO:0000313" key="3">
    <source>
        <dbReference type="EMBL" id="MCU6761511.1"/>
    </source>
</evidence>
<dbReference type="PANTHER" id="PTHR30388:SF6">
    <property type="entry name" value="XANTHINE DEHYDROGENASE SUBUNIT A-RELATED"/>
    <property type="match status" value="1"/>
</dbReference>
<evidence type="ECO:0000259" key="2">
    <source>
        <dbReference type="Pfam" id="PF13478"/>
    </source>
</evidence>
<protein>
    <submittedName>
        <fullName evidence="3">XdhC family protein</fullName>
    </submittedName>
</protein>